<evidence type="ECO:0000259" key="7">
    <source>
        <dbReference type="Pfam" id="PF00324"/>
    </source>
</evidence>
<sequence>MADPNLVEGYQYPNPPYNPNYQNYGQYAPQTDQTQYYAQRNTPTPDPEPKHPGLVNDSEMEIGPDGRSTELRQTLKERHVNMIGFSLTLGVGLFLSSGKAIFIAGPGLAVIAYLLTGTLMWSAMATMAEMTALFPVKGPTFEFSRRFIDESVGFASAWMLWISYVIVAAAEILAVTEIMRFQVPPDYLRSVGYPDDTVEWSVASVDPAVWVGIVLVIQVVINLLPVRQYGRLEYIFGCIKISFLVALIMINTVLNARKQFHDDRFWTYETPWGFSSANLTVRAASGDDPGVVYTGSLGTFTAFWTAMVTSFFSLMGWDVILLTAPENKDLQREETIKISSRKIALRVILLYALAVFTVGLNVPYTDDSLRNLTLNGITGGQTSVFVLAAIREQVPFLPHFLNGFFVFSACTTGINALYSASRILHAIASLRDFWPQWGWVESIRSRLETTRLGVPMNSVFASWLVGFLAFLSTKPASTEILGQMTAVASTSTLIVYALNCFTFLLFHKELENICAGEKDEDLGINHPGERIHFKRKALKQYPYHSHGQWMRALYGLVFCILMILFQGWRTLVPPISVNDFVASYIAILLFLFLSLVYFFKSRGFNPADWHRRANKFVGLRAVGPVVVDDPDTREPCRFCGMRHRRGHFVLPDQPGSGGRKVKAVLEWIWVWLK</sequence>
<keyword evidence="3 6" id="KW-1133">Transmembrane helix</keyword>
<feature type="transmembrane region" description="Helical" evidence="6">
    <location>
        <begin position="549"/>
        <end position="568"/>
    </location>
</feature>
<dbReference type="AlphaFoldDB" id="A0AAN6N4I3"/>
<dbReference type="Proteomes" id="UP001303473">
    <property type="component" value="Unassembled WGS sequence"/>
</dbReference>
<feature type="transmembrane region" description="Helical" evidence="6">
    <location>
        <begin position="110"/>
        <end position="136"/>
    </location>
</feature>
<evidence type="ECO:0000256" key="3">
    <source>
        <dbReference type="ARBA" id="ARBA00022989"/>
    </source>
</evidence>
<comment type="subcellular location">
    <subcellularLocation>
        <location evidence="1">Membrane</location>
        <topology evidence="1">Multi-pass membrane protein</topology>
    </subcellularLocation>
</comment>
<feature type="transmembrane region" description="Helical" evidence="6">
    <location>
        <begin position="580"/>
        <end position="599"/>
    </location>
</feature>
<evidence type="ECO:0000313" key="8">
    <source>
        <dbReference type="EMBL" id="KAK3939031.1"/>
    </source>
</evidence>
<gene>
    <name evidence="8" type="ORF">QBC46DRAFT_316637</name>
</gene>
<comment type="caution">
    <text evidence="8">The sequence shown here is derived from an EMBL/GenBank/DDBJ whole genome shotgun (WGS) entry which is preliminary data.</text>
</comment>
<proteinExistence type="predicted"/>
<keyword evidence="9" id="KW-1185">Reference proteome</keyword>
<dbReference type="InterPro" id="IPR050524">
    <property type="entry name" value="APC_YAT"/>
</dbReference>
<dbReference type="PANTHER" id="PTHR43341:SF35">
    <property type="entry name" value="ACID TRANSPORTER, PUTATIVE-RELATED"/>
    <property type="match status" value="1"/>
</dbReference>
<dbReference type="GO" id="GO:0015171">
    <property type="term" value="F:amino acid transmembrane transporter activity"/>
    <property type="evidence" value="ECO:0007669"/>
    <property type="project" value="TreeGrafter"/>
</dbReference>
<feature type="compositionally biased region" description="Low complexity" evidence="5">
    <location>
        <begin position="19"/>
        <end position="30"/>
    </location>
</feature>
<dbReference type="Gene3D" id="1.20.1740.10">
    <property type="entry name" value="Amino acid/polyamine transporter I"/>
    <property type="match status" value="1"/>
</dbReference>
<feature type="transmembrane region" description="Helical" evidence="6">
    <location>
        <begin position="208"/>
        <end position="227"/>
    </location>
</feature>
<keyword evidence="4 6" id="KW-0472">Membrane</keyword>
<feature type="transmembrane region" description="Helical" evidence="6">
    <location>
        <begin position="343"/>
        <end position="364"/>
    </location>
</feature>
<evidence type="ECO:0000256" key="4">
    <source>
        <dbReference type="ARBA" id="ARBA00023136"/>
    </source>
</evidence>
<organism evidence="8 9">
    <name type="scientific">Diplogelasinospora grovesii</name>
    <dbReference type="NCBI Taxonomy" id="303347"/>
    <lineage>
        <taxon>Eukaryota</taxon>
        <taxon>Fungi</taxon>
        <taxon>Dikarya</taxon>
        <taxon>Ascomycota</taxon>
        <taxon>Pezizomycotina</taxon>
        <taxon>Sordariomycetes</taxon>
        <taxon>Sordariomycetidae</taxon>
        <taxon>Sordariales</taxon>
        <taxon>Diplogelasinosporaceae</taxon>
        <taxon>Diplogelasinospora</taxon>
    </lineage>
</organism>
<dbReference type="Pfam" id="PF00324">
    <property type="entry name" value="AA_permease"/>
    <property type="match status" value="1"/>
</dbReference>
<feature type="transmembrane region" description="Helical" evidence="6">
    <location>
        <begin position="484"/>
        <end position="506"/>
    </location>
</feature>
<dbReference type="EMBL" id="MU853818">
    <property type="protein sequence ID" value="KAK3939031.1"/>
    <property type="molecule type" value="Genomic_DNA"/>
</dbReference>
<feature type="transmembrane region" description="Helical" evidence="6">
    <location>
        <begin position="400"/>
        <end position="418"/>
    </location>
</feature>
<name>A0AAN6N4I3_9PEZI</name>
<feature type="transmembrane region" description="Helical" evidence="6">
    <location>
        <begin position="157"/>
        <end position="179"/>
    </location>
</feature>
<dbReference type="InterPro" id="IPR004841">
    <property type="entry name" value="AA-permease/SLC12A_dom"/>
</dbReference>
<feature type="domain" description="Amino acid permease/ SLC12A" evidence="7">
    <location>
        <begin position="79"/>
        <end position="510"/>
    </location>
</feature>
<reference evidence="9" key="1">
    <citation type="journal article" date="2023" name="Mol. Phylogenet. Evol.">
        <title>Genome-scale phylogeny and comparative genomics of the fungal order Sordariales.</title>
        <authorList>
            <person name="Hensen N."/>
            <person name="Bonometti L."/>
            <person name="Westerberg I."/>
            <person name="Brannstrom I.O."/>
            <person name="Guillou S."/>
            <person name="Cros-Aarteil S."/>
            <person name="Calhoun S."/>
            <person name="Haridas S."/>
            <person name="Kuo A."/>
            <person name="Mondo S."/>
            <person name="Pangilinan J."/>
            <person name="Riley R."/>
            <person name="LaButti K."/>
            <person name="Andreopoulos B."/>
            <person name="Lipzen A."/>
            <person name="Chen C."/>
            <person name="Yan M."/>
            <person name="Daum C."/>
            <person name="Ng V."/>
            <person name="Clum A."/>
            <person name="Steindorff A."/>
            <person name="Ohm R.A."/>
            <person name="Martin F."/>
            <person name="Silar P."/>
            <person name="Natvig D.O."/>
            <person name="Lalanne C."/>
            <person name="Gautier V."/>
            <person name="Ament-Velasquez S.L."/>
            <person name="Kruys A."/>
            <person name="Hutchinson M.I."/>
            <person name="Powell A.J."/>
            <person name="Barry K."/>
            <person name="Miller A.N."/>
            <person name="Grigoriev I.V."/>
            <person name="Debuchy R."/>
            <person name="Gladieux P."/>
            <person name="Hiltunen Thoren M."/>
            <person name="Johannesson H."/>
        </authorList>
    </citation>
    <scope>NUCLEOTIDE SEQUENCE [LARGE SCALE GENOMIC DNA]</scope>
    <source>
        <strain evidence="9">CBS 340.73</strain>
    </source>
</reference>
<keyword evidence="2 6" id="KW-0812">Transmembrane</keyword>
<feature type="transmembrane region" description="Helical" evidence="6">
    <location>
        <begin position="234"/>
        <end position="254"/>
    </location>
</feature>
<dbReference type="GO" id="GO:0016020">
    <property type="term" value="C:membrane"/>
    <property type="evidence" value="ECO:0007669"/>
    <property type="project" value="UniProtKB-SubCell"/>
</dbReference>
<feature type="transmembrane region" description="Helical" evidence="6">
    <location>
        <begin position="82"/>
        <end position="104"/>
    </location>
</feature>
<feature type="transmembrane region" description="Helical" evidence="6">
    <location>
        <begin position="452"/>
        <end position="472"/>
    </location>
</feature>
<evidence type="ECO:0000256" key="5">
    <source>
        <dbReference type="SAM" id="MobiDB-lite"/>
    </source>
</evidence>
<protein>
    <submittedName>
        <fullName evidence="8">Amino acid permease-domain-containing protein</fullName>
    </submittedName>
</protein>
<evidence type="ECO:0000256" key="6">
    <source>
        <dbReference type="SAM" id="Phobius"/>
    </source>
</evidence>
<feature type="transmembrane region" description="Helical" evidence="6">
    <location>
        <begin position="302"/>
        <end position="322"/>
    </location>
</feature>
<feature type="compositionally biased region" description="Polar residues" evidence="5">
    <location>
        <begin position="31"/>
        <end position="43"/>
    </location>
</feature>
<feature type="region of interest" description="Disordered" evidence="5">
    <location>
        <begin position="1"/>
        <end position="63"/>
    </location>
</feature>
<accession>A0AAN6N4I3</accession>
<dbReference type="PANTHER" id="PTHR43341">
    <property type="entry name" value="AMINO ACID PERMEASE"/>
    <property type="match status" value="1"/>
</dbReference>
<evidence type="ECO:0000256" key="2">
    <source>
        <dbReference type="ARBA" id="ARBA00022692"/>
    </source>
</evidence>
<evidence type="ECO:0000313" key="9">
    <source>
        <dbReference type="Proteomes" id="UP001303473"/>
    </source>
</evidence>
<evidence type="ECO:0000256" key="1">
    <source>
        <dbReference type="ARBA" id="ARBA00004141"/>
    </source>
</evidence>